<protein>
    <submittedName>
        <fullName evidence="2">Alpha/beta hydrolase</fullName>
    </submittedName>
</protein>
<evidence type="ECO:0000313" key="3">
    <source>
        <dbReference type="Proteomes" id="UP000774570"/>
    </source>
</evidence>
<name>A0ABS7FQ56_9ACTN</name>
<evidence type="ECO:0000313" key="2">
    <source>
        <dbReference type="EMBL" id="MBW8481692.1"/>
    </source>
</evidence>
<dbReference type="RefSeq" id="WP_220163551.1">
    <property type="nucleotide sequence ID" value="NZ_JAIBOA010000002.1"/>
</dbReference>
<dbReference type="SUPFAM" id="SSF53474">
    <property type="entry name" value="alpha/beta-Hydrolases"/>
    <property type="match status" value="1"/>
</dbReference>
<dbReference type="InterPro" id="IPR000073">
    <property type="entry name" value="AB_hydrolase_1"/>
</dbReference>
<organism evidence="2 3">
    <name type="scientific">Actinomadura parmotrematis</name>
    <dbReference type="NCBI Taxonomy" id="2864039"/>
    <lineage>
        <taxon>Bacteria</taxon>
        <taxon>Bacillati</taxon>
        <taxon>Actinomycetota</taxon>
        <taxon>Actinomycetes</taxon>
        <taxon>Streptosporangiales</taxon>
        <taxon>Thermomonosporaceae</taxon>
        <taxon>Actinomadura</taxon>
    </lineage>
</organism>
<proteinExistence type="predicted"/>
<evidence type="ECO:0000259" key="1">
    <source>
        <dbReference type="Pfam" id="PF00561"/>
    </source>
</evidence>
<feature type="domain" description="AB hydrolase-1" evidence="1">
    <location>
        <begin position="21"/>
        <end position="261"/>
    </location>
</feature>
<gene>
    <name evidence="2" type="ORF">K1Y72_04860</name>
</gene>
<dbReference type="Proteomes" id="UP000774570">
    <property type="component" value="Unassembled WGS sequence"/>
</dbReference>
<keyword evidence="2" id="KW-0378">Hydrolase</keyword>
<sequence>MPIAELPAGPVEYTDTGGPGPAVVLTHGFPMNHLQWRKVVPLLEGVRCIAPTLPLGAHRTPMRPGTDLSQIGQAAILADFLDALDLRDATLVMNDWGGAQFVVALGRTERIGRLVFVACEAFDNFPPPPARPAVLLTRAPGGVWLLMQLLRTSYFRHGRRTWGAVARSRVPDDVLDAWFEPARRSRAIRRDLRAFATGTPSRRTLLEWSEALRGFDRPALVVWAGRDAMMPREHGRRLAELLPQGRLVEIEDAGTLIPEDRPEELAGVLRGFLAETGAVPSA</sequence>
<keyword evidence="3" id="KW-1185">Reference proteome</keyword>
<dbReference type="EMBL" id="JAIBOA010000002">
    <property type="protein sequence ID" value="MBW8481692.1"/>
    <property type="molecule type" value="Genomic_DNA"/>
</dbReference>
<comment type="caution">
    <text evidence="2">The sequence shown here is derived from an EMBL/GenBank/DDBJ whole genome shotgun (WGS) entry which is preliminary data.</text>
</comment>
<dbReference type="PANTHER" id="PTHR43798:SF24">
    <property type="entry name" value="CIS-3-ALKYL-4-ALKYLOXETAN-2-ONE DECARBOXYLASE"/>
    <property type="match status" value="1"/>
</dbReference>
<dbReference type="Pfam" id="PF00561">
    <property type="entry name" value="Abhydrolase_1"/>
    <property type="match status" value="1"/>
</dbReference>
<dbReference type="InterPro" id="IPR029058">
    <property type="entry name" value="AB_hydrolase_fold"/>
</dbReference>
<dbReference type="InterPro" id="IPR050266">
    <property type="entry name" value="AB_hydrolase_sf"/>
</dbReference>
<dbReference type="Gene3D" id="3.40.50.1820">
    <property type="entry name" value="alpha/beta hydrolase"/>
    <property type="match status" value="1"/>
</dbReference>
<dbReference type="PANTHER" id="PTHR43798">
    <property type="entry name" value="MONOACYLGLYCEROL LIPASE"/>
    <property type="match status" value="1"/>
</dbReference>
<dbReference type="GO" id="GO:0016787">
    <property type="term" value="F:hydrolase activity"/>
    <property type="evidence" value="ECO:0007669"/>
    <property type="project" value="UniProtKB-KW"/>
</dbReference>
<accession>A0ABS7FQ56</accession>
<reference evidence="2 3" key="1">
    <citation type="submission" date="2021-07" db="EMBL/GenBank/DDBJ databases">
        <title>Actinomadura sp. PM05-2 isolated from lichen.</title>
        <authorList>
            <person name="Somphong A."/>
            <person name="Phongsopitanun W."/>
            <person name="Tanasupawat S."/>
            <person name="Peongsungnone V."/>
        </authorList>
    </citation>
    <scope>NUCLEOTIDE SEQUENCE [LARGE SCALE GENOMIC DNA]</scope>
    <source>
        <strain evidence="2 3">PM05-2</strain>
    </source>
</reference>